<feature type="transmembrane region" description="Helical" evidence="6">
    <location>
        <begin position="39"/>
        <end position="56"/>
    </location>
</feature>
<feature type="domain" description="EamA" evidence="7">
    <location>
        <begin position="156"/>
        <end position="293"/>
    </location>
</feature>
<evidence type="ECO:0000256" key="5">
    <source>
        <dbReference type="ARBA" id="ARBA00023136"/>
    </source>
</evidence>
<dbReference type="InterPro" id="IPR000620">
    <property type="entry name" value="EamA_dom"/>
</dbReference>
<dbReference type="GO" id="GO:0016020">
    <property type="term" value="C:membrane"/>
    <property type="evidence" value="ECO:0007669"/>
    <property type="project" value="UniProtKB-SubCell"/>
</dbReference>
<dbReference type="EMBL" id="LBXL01000010">
    <property type="protein sequence ID" value="KKR30236.1"/>
    <property type="molecule type" value="Genomic_DNA"/>
</dbReference>
<comment type="similarity">
    <text evidence="2">Belongs to the EamA transporter family.</text>
</comment>
<evidence type="ECO:0000256" key="2">
    <source>
        <dbReference type="ARBA" id="ARBA00007362"/>
    </source>
</evidence>
<comment type="caution">
    <text evidence="8">The sequence shown here is derived from an EMBL/GenBank/DDBJ whole genome shotgun (WGS) entry which is preliminary data.</text>
</comment>
<keyword evidence="5 6" id="KW-0472">Membrane</keyword>
<name>A0A0G0PYS8_9BACT</name>
<feature type="transmembrane region" description="Helical" evidence="6">
    <location>
        <begin position="95"/>
        <end position="115"/>
    </location>
</feature>
<dbReference type="Proteomes" id="UP000034793">
    <property type="component" value="Unassembled WGS sequence"/>
</dbReference>
<dbReference type="PANTHER" id="PTHR32322">
    <property type="entry name" value="INNER MEMBRANE TRANSPORTER"/>
    <property type="match status" value="1"/>
</dbReference>
<feature type="transmembrane region" description="Helical" evidence="6">
    <location>
        <begin position="68"/>
        <end position="89"/>
    </location>
</feature>
<reference evidence="8 9" key="1">
    <citation type="journal article" date="2015" name="Nature">
        <title>rRNA introns, odd ribosomes, and small enigmatic genomes across a large radiation of phyla.</title>
        <authorList>
            <person name="Brown C.T."/>
            <person name="Hug L.A."/>
            <person name="Thomas B.C."/>
            <person name="Sharon I."/>
            <person name="Castelle C.J."/>
            <person name="Singh A."/>
            <person name="Wilkins M.J."/>
            <person name="Williams K.H."/>
            <person name="Banfield J.F."/>
        </authorList>
    </citation>
    <scope>NUCLEOTIDE SEQUENCE [LARGE SCALE GENOMIC DNA]</scope>
</reference>
<dbReference type="InterPro" id="IPR037185">
    <property type="entry name" value="EmrE-like"/>
</dbReference>
<gene>
    <name evidence="8" type="ORF">UT61_C0010G0009</name>
</gene>
<dbReference type="InterPro" id="IPR050638">
    <property type="entry name" value="AA-Vitamin_Transporters"/>
</dbReference>
<feature type="transmembrane region" description="Helical" evidence="6">
    <location>
        <begin position="280"/>
        <end position="297"/>
    </location>
</feature>
<dbReference type="AlphaFoldDB" id="A0A0G0PYS8"/>
<sequence>MTAYRTRAYIELLIVSLIWGVASPVIKFTLGGISPLPFLTYRFFLATIFGLVVIFVNRSHKILFTRNFGGIFLYSVFATTIALGLLFLGMNQTTVLDAILITAISPLVTAVFGVLFLKETITRQEKIGIGIALLGTIITVVEPILDGTTSTFQLGGNILVMGYLLTNAYSAILAKKLVRKEVKPFVLSNFSFVIGFITIAPLAFIQTSPTKIISTVTNLTFPFHLGVFYMAFVSGIVAYALWIKGQKSIEVSEAGLFAYLTPLFGAPLAVLWLGEKITPIYVLGALIIAFGVLTAEYKKRKLKS</sequence>
<feature type="transmembrane region" description="Helical" evidence="6">
    <location>
        <begin position="151"/>
        <end position="173"/>
    </location>
</feature>
<evidence type="ECO:0000313" key="8">
    <source>
        <dbReference type="EMBL" id="KKR30236.1"/>
    </source>
</evidence>
<dbReference type="SUPFAM" id="SSF103481">
    <property type="entry name" value="Multidrug resistance efflux transporter EmrE"/>
    <property type="match status" value="2"/>
</dbReference>
<evidence type="ECO:0000256" key="1">
    <source>
        <dbReference type="ARBA" id="ARBA00004141"/>
    </source>
</evidence>
<feature type="transmembrane region" description="Helical" evidence="6">
    <location>
        <begin position="185"/>
        <end position="205"/>
    </location>
</feature>
<evidence type="ECO:0000313" key="9">
    <source>
        <dbReference type="Proteomes" id="UP000034793"/>
    </source>
</evidence>
<dbReference type="PANTHER" id="PTHR32322:SF2">
    <property type="entry name" value="EAMA DOMAIN-CONTAINING PROTEIN"/>
    <property type="match status" value="1"/>
</dbReference>
<proteinExistence type="inferred from homology"/>
<keyword evidence="3 6" id="KW-0812">Transmembrane</keyword>
<evidence type="ECO:0000259" key="7">
    <source>
        <dbReference type="Pfam" id="PF00892"/>
    </source>
</evidence>
<organism evidence="8 9">
    <name type="scientific">Candidatus Woesebacteria bacterium GW2011_GWA1_39_8</name>
    <dbReference type="NCBI Taxonomy" id="1618552"/>
    <lineage>
        <taxon>Bacteria</taxon>
        <taxon>Candidatus Woeseibacteriota</taxon>
    </lineage>
</organism>
<keyword evidence="4 6" id="KW-1133">Transmembrane helix</keyword>
<evidence type="ECO:0000256" key="6">
    <source>
        <dbReference type="SAM" id="Phobius"/>
    </source>
</evidence>
<evidence type="ECO:0000256" key="4">
    <source>
        <dbReference type="ARBA" id="ARBA00022989"/>
    </source>
</evidence>
<comment type="subcellular location">
    <subcellularLocation>
        <location evidence="1">Membrane</location>
        <topology evidence="1">Multi-pass membrane protein</topology>
    </subcellularLocation>
</comment>
<evidence type="ECO:0000256" key="3">
    <source>
        <dbReference type="ARBA" id="ARBA00022692"/>
    </source>
</evidence>
<feature type="domain" description="EamA" evidence="7">
    <location>
        <begin position="9"/>
        <end position="140"/>
    </location>
</feature>
<protein>
    <recommendedName>
        <fullName evidence="7">EamA domain-containing protein</fullName>
    </recommendedName>
</protein>
<feature type="transmembrane region" description="Helical" evidence="6">
    <location>
        <begin position="127"/>
        <end position="145"/>
    </location>
</feature>
<accession>A0A0G0PYS8</accession>
<feature type="transmembrane region" description="Helical" evidence="6">
    <location>
        <begin position="225"/>
        <end position="242"/>
    </location>
</feature>
<feature type="transmembrane region" description="Helical" evidence="6">
    <location>
        <begin position="12"/>
        <end position="33"/>
    </location>
</feature>
<feature type="transmembrane region" description="Helical" evidence="6">
    <location>
        <begin position="254"/>
        <end position="274"/>
    </location>
</feature>
<dbReference type="Pfam" id="PF00892">
    <property type="entry name" value="EamA"/>
    <property type="match status" value="2"/>
</dbReference>